<reference evidence="2 3" key="1">
    <citation type="journal article" date="2012" name="J. Bacteriol.">
        <title>Genome of Bacillus macauensis ZFHKF-1, a Long-Chain-Forming Bacterium.</title>
        <authorList>
            <person name="Cai L."/>
            <person name="Zhang T."/>
        </authorList>
    </citation>
    <scope>NUCLEOTIDE SEQUENCE [LARGE SCALE GENOMIC DNA]</scope>
    <source>
        <strain evidence="2 3">ZFHKF-1</strain>
    </source>
</reference>
<dbReference type="PROSITE" id="PS51781">
    <property type="entry name" value="SH3B"/>
    <property type="match status" value="1"/>
</dbReference>
<dbReference type="Pfam" id="PF01510">
    <property type="entry name" value="Amidase_2"/>
    <property type="match status" value="1"/>
</dbReference>
<dbReference type="InterPro" id="IPR002502">
    <property type="entry name" value="Amidase_domain"/>
</dbReference>
<keyword evidence="3" id="KW-1185">Reference proteome</keyword>
<dbReference type="InterPro" id="IPR003646">
    <property type="entry name" value="SH3-like_bac-type"/>
</dbReference>
<dbReference type="PATRIC" id="fig|1196324.3.peg.3823"/>
<evidence type="ECO:0000259" key="1">
    <source>
        <dbReference type="PROSITE" id="PS51781"/>
    </source>
</evidence>
<dbReference type="STRING" id="1196324.A374_18781"/>
<organism evidence="2 3">
    <name type="scientific">Fictibacillus macauensis ZFHKF-1</name>
    <dbReference type="NCBI Taxonomy" id="1196324"/>
    <lineage>
        <taxon>Bacteria</taxon>
        <taxon>Bacillati</taxon>
        <taxon>Bacillota</taxon>
        <taxon>Bacilli</taxon>
        <taxon>Bacillales</taxon>
        <taxon>Fictibacillaceae</taxon>
        <taxon>Fictibacillus</taxon>
    </lineage>
</organism>
<accession>I8AEK1</accession>
<evidence type="ECO:0000313" key="3">
    <source>
        <dbReference type="Proteomes" id="UP000004080"/>
    </source>
</evidence>
<dbReference type="EMBL" id="AKKV01000046">
    <property type="protein sequence ID" value="EIT83764.1"/>
    <property type="molecule type" value="Genomic_DNA"/>
</dbReference>
<dbReference type="Proteomes" id="UP000004080">
    <property type="component" value="Unassembled WGS sequence"/>
</dbReference>
<dbReference type="CDD" id="cd06583">
    <property type="entry name" value="PGRP"/>
    <property type="match status" value="1"/>
</dbReference>
<name>I8AEK1_9BACL</name>
<dbReference type="InterPro" id="IPR036505">
    <property type="entry name" value="Amidase/PGRP_sf"/>
</dbReference>
<dbReference type="Gene3D" id="3.40.80.10">
    <property type="entry name" value="Peptidoglycan recognition protein-like"/>
    <property type="match status" value="1"/>
</dbReference>
<dbReference type="SUPFAM" id="SSF55846">
    <property type="entry name" value="N-acetylmuramoyl-L-alanine amidase-like"/>
    <property type="match status" value="1"/>
</dbReference>
<dbReference type="AlphaFoldDB" id="I8AEK1"/>
<dbReference type="GO" id="GO:0008745">
    <property type="term" value="F:N-acetylmuramoyl-L-alanine amidase activity"/>
    <property type="evidence" value="ECO:0007669"/>
    <property type="project" value="InterPro"/>
</dbReference>
<sequence>MSYSITKNFIPGLPTFPYRHGVGAYEGVVSHCTDSSNRSGGDTPSKERAYEARTFNQAFVHFFVGVENGDAVILQVASTDYGAYGAGPVANKRFVHVELCMYDDEALFSKAYDAYVYVLAKLLHDRKLDVTKAAADGSGTLWSHKDVNKFLGGTTHEDPIAYLAEHNISWNQHVKNVASQYSSLTSNKLKIVSAASAAILMDGPDRQHANNIGTVPLGTIVENLGKVQGKNNKDGYYKISYKGKTGYITARFGKPL</sequence>
<dbReference type="GO" id="GO:0009253">
    <property type="term" value="P:peptidoglycan catabolic process"/>
    <property type="evidence" value="ECO:0007669"/>
    <property type="project" value="InterPro"/>
</dbReference>
<dbReference type="Gene3D" id="2.30.30.40">
    <property type="entry name" value="SH3 Domains"/>
    <property type="match status" value="1"/>
</dbReference>
<feature type="domain" description="SH3b" evidence="1">
    <location>
        <begin position="187"/>
        <end position="256"/>
    </location>
</feature>
<dbReference type="eggNOG" id="COG5632">
    <property type="taxonomic scope" value="Bacteria"/>
</dbReference>
<dbReference type="SMART" id="SM00644">
    <property type="entry name" value="Ami_2"/>
    <property type="match status" value="1"/>
</dbReference>
<evidence type="ECO:0000313" key="2">
    <source>
        <dbReference type="EMBL" id="EIT83764.1"/>
    </source>
</evidence>
<gene>
    <name evidence="2" type="ORF">A374_18781</name>
</gene>
<proteinExistence type="predicted"/>
<comment type="caution">
    <text evidence="2">The sequence shown here is derived from an EMBL/GenBank/DDBJ whole genome shotgun (WGS) entry which is preliminary data.</text>
</comment>
<protein>
    <submittedName>
        <fullName evidence="2">N-acetylmuramoyl-L-alanine amidase</fullName>
    </submittedName>
</protein>